<keyword evidence="2" id="KW-1185">Reference proteome</keyword>
<gene>
    <name evidence="1" type="ORF">NSJP_2809</name>
</gene>
<sequence length="99" mass="10813">MEVNMISQTVGLKESAPEIQSVEANVLDVLRRRRAKTLDQLEGELVHIGSAQLLFAIDRLSRAGRIGIGPPVKGDYLVWVMPEPAVWAGQAESVSRSGF</sequence>
<reference evidence="1 2" key="1">
    <citation type="submission" date="2017-03" db="EMBL/GenBank/DDBJ databases">
        <authorList>
            <person name="Afonso C.L."/>
            <person name="Miller P.J."/>
            <person name="Scott M.A."/>
            <person name="Spackman E."/>
            <person name="Goraichik I."/>
            <person name="Dimitrov K.M."/>
            <person name="Suarez D.L."/>
            <person name="Swayne D.E."/>
        </authorList>
    </citation>
    <scope>NUCLEOTIDE SEQUENCE [LARGE SCALE GENOMIC DNA]</scope>
    <source>
        <strain evidence="1">Genome sequencing of Nitrospira japonica strain NJ11</strain>
    </source>
</reference>
<organism evidence="1 2">
    <name type="scientific">Nitrospira japonica</name>
    <dbReference type="NCBI Taxonomy" id="1325564"/>
    <lineage>
        <taxon>Bacteria</taxon>
        <taxon>Pseudomonadati</taxon>
        <taxon>Nitrospirota</taxon>
        <taxon>Nitrospiria</taxon>
        <taxon>Nitrospirales</taxon>
        <taxon>Nitrospiraceae</taxon>
        <taxon>Nitrospira</taxon>
    </lineage>
</organism>
<dbReference type="KEGG" id="nja:NSJP_2809"/>
<accession>A0A1W1I7I7</accession>
<evidence type="ECO:0000313" key="2">
    <source>
        <dbReference type="Proteomes" id="UP000192042"/>
    </source>
</evidence>
<dbReference type="Proteomes" id="UP000192042">
    <property type="component" value="Chromosome I"/>
</dbReference>
<protein>
    <recommendedName>
        <fullName evidence="3">DprA winged helix domain-containing protein</fullName>
    </recommendedName>
</protein>
<dbReference type="STRING" id="1325564.NSJP_2809"/>
<dbReference type="EMBL" id="LT828648">
    <property type="protein sequence ID" value="SLM48976.1"/>
    <property type="molecule type" value="Genomic_DNA"/>
</dbReference>
<evidence type="ECO:0008006" key="3">
    <source>
        <dbReference type="Google" id="ProtNLM"/>
    </source>
</evidence>
<evidence type="ECO:0000313" key="1">
    <source>
        <dbReference type="EMBL" id="SLM48976.1"/>
    </source>
</evidence>
<dbReference type="AlphaFoldDB" id="A0A1W1I7I7"/>
<name>A0A1W1I7I7_9BACT</name>
<proteinExistence type="predicted"/>